<protein>
    <recommendedName>
        <fullName evidence="4">Phage holin, lambda family</fullName>
    </recommendedName>
</protein>
<proteinExistence type="predicted"/>
<keyword evidence="1" id="KW-0472">Membrane</keyword>
<dbReference type="InterPro" id="IPR006481">
    <property type="entry name" value="Phage_lambda_GpS_holin"/>
</dbReference>
<keyword evidence="3" id="KW-1185">Reference proteome</keyword>
<name>A0AAV5MXE1_9GAMM</name>
<dbReference type="Pfam" id="PF05106">
    <property type="entry name" value="Phage_holin_3_1"/>
    <property type="match status" value="1"/>
</dbReference>
<keyword evidence="1" id="KW-1133">Transmembrane helix</keyword>
<evidence type="ECO:0000313" key="2">
    <source>
        <dbReference type="EMBL" id="GKX54084.1"/>
    </source>
</evidence>
<evidence type="ECO:0008006" key="4">
    <source>
        <dbReference type="Google" id="ProtNLM"/>
    </source>
</evidence>
<evidence type="ECO:0000256" key="1">
    <source>
        <dbReference type="SAM" id="Phobius"/>
    </source>
</evidence>
<accession>A0AAV5MXE1</accession>
<reference evidence="2" key="1">
    <citation type="submission" date="2022-06" db="EMBL/GenBank/DDBJ databases">
        <title>Draft genome sequences of Leminorella grimontii str. JCM5902.</title>
        <authorList>
            <person name="Wakabayashi Y."/>
            <person name="Kojima K."/>
        </authorList>
    </citation>
    <scope>NUCLEOTIDE SEQUENCE</scope>
    <source>
        <strain evidence="2">JCM 5902</strain>
    </source>
</reference>
<feature type="transmembrane region" description="Helical" evidence="1">
    <location>
        <begin position="20"/>
        <end position="41"/>
    </location>
</feature>
<keyword evidence="1" id="KW-0812">Transmembrane</keyword>
<organism evidence="2 3">
    <name type="scientific">Leminorella grimontii</name>
    <dbReference type="NCBI Taxonomy" id="82981"/>
    <lineage>
        <taxon>Bacteria</taxon>
        <taxon>Pseudomonadati</taxon>
        <taxon>Pseudomonadota</taxon>
        <taxon>Gammaproteobacteria</taxon>
        <taxon>Enterobacterales</taxon>
        <taxon>Budviciaceae</taxon>
        <taxon>Leminorella</taxon>
    </lineage>
</organism>
<sequence length="139" mass="14832">MGGAYMRMHNNYRDFFAAMAAWYSANSSWVNGGIIAATLTFSRVMYGGGKIKAAFVDAAITGVVAVTSTPVVTPMIVRVIESFPLMSGVLTPVDQRDLELFVFAAIGGLGAKVIREIGMALLRRGKSILLAVKGERDNG</sequence>
<evidence type="ECO:0000313" key="3">
    <source>
        <dbReference type="Proteomes" id="UP001058124"/>
    </source>
</evidence>
<dbReference type="Proteomes" id="UP001058124">
    <property type="component" value="Unassembled WGS sequence"/>
</dbReference>
<dbReference type="EMBL" id="BRLH01000001">
    <property type="protein sequence ID" value="GKX54084.1"/>
    <property type="molecule type" value="Genomic_DNA"/>
</dbReference>
<dbReference type="AlphaFoldDB" id="A0AAV5MXE1"/>
<comment type="caution">
    <text evidence="2">The sequence shown here is derived from an EMBL/GenBank/DDBJ whole genome shotgun (WGS) entry which is preliminary data.</text>
</comment>
<gene>
    <name evidence="2" type="ORF">SOASR030_01960</name>
</gene>
<feature type="transmembrane region" description="Helical" evidence="1">
    <location>
        <begin position="53"/>
        <end position="80"/>
    </location>
</feature>
<feature type="transmembrane region" description="Helical" evidence="1">
    <location>
        <begin position="100"/>
        <end position="122"/>
    </location>
</feature>